<accession>A0A060UPP0</accession>
<gene>
    <name evidence="2" type="ORF">AFERRI_100218</name>
    <name evidence="5" type="ORF">AFERRI_50185</name>
    <name evidence="3" type="ORF">BBC27_06780</name>
    <name evidence="4" type="ORF">H2515_13875</name>
</gene>
<feature type="compositionally biased region" description="Basic and acidic residues" evidence="1">
    <location>
        <begin position="12"/>
        <end position="59"/>
    </location>
</feature>
<evidence type="ECO:0000313" key="2">
    <source>
        <dbReference type="EMBL" id="CDQ08783.1"/>
    </source>
</evidence>
<proteinExistence type="predicted"/>
<feature type="region of interest" description="Disordered" evidence="1">
    <location>
        <begin position="93"/>
        <end position="122"/>
    </location>
</feature>
<reference evidence="3 6" key="3">
    <citation type="submission" date="2016-07" db="EMBL/GenBank/DDBJ databases">
        <title>Draft genome of a psychrotolerant acidophile Acidithiobacillus ferrivorans strain YL15.</title>
        <authorList>
            <person name="Peng T."/>
            <person name="Ma L."/>
            <person name="Nan M."/>
            <person name="An N."/>
            <person name="Wang M."/>
            <person name="Qiu G."/>
            <person name="Zeng W."/>
        </authorList>
    </citation>
    <scope>NUCLEOTIDE SEQUENCE [LARGE SCALE GENOMIC DNA]</scope>
    <source>
        <strain evidence="3 6">YL15</strain>
    </source>
</reference>
<reference evidence="4 8" key="5">
    <citation type="submission" date="2020-07" db="EMBL/GenBank/DDBJ databases">
        <title>Complete genome sequence analysis of Acidithiobacillus ferrivorans XJFY6S-08 reveals extreme environmental adaptation to alpine acid mine drainage.</title>
        <authorList>
            <person name="Yan L."/>
            <person name="Ni Y."/>
        </authorList>
    </citation>
    <scope>NUCLEOTIDE SEQUENCE [LARGE SCALE GENOMIC DNA]</scope>
    <source>
        <strain evidence="4 8">XJFY6S-08</strain>
    </source>
</reference>
<protein>
    <submittedName>
        <fullName evidence="2">Uncharacterized protein</fullName>
    </submittedName>
</protein>
<evidence type="ECO:0000313" key="6">
    <source>
        <dbReference type="Proteomes" id="UP000093129"/>
    </source>
</evidence>
<dbReference type="EMBL" id="CP059488">
    <property type="protein sequence ID" value="QQD72448.1"/>
    <property type="molecule type" value="Genomic_DNA"/>
</dbReference>
<reference evidence="2" key="2">
    <citation type="submission" date="2014-07" db="EMBL/GenBank/DDBJ databases">
        <title>Initial genome analysis of the psychrotolerant acidophile Acidithiobacillus ferrivorans CF27: insights into iron and sulfur oxidation pathways and into biofilm formation.</title>
        <authorList>
            <person name="Talla E."/>
            <person name="Hedrich S."/>
            <person name="Mangenot S."/>
            <person name="Ji B."/>
            <person name="Johnson D.B."/>
            <person name="Barbe V."/>
            <person name="Bonnefoy V."/>
        </authorList>
    </citation>
    <scope>NUCLEOTIDE SEQUENCE [LARGE SCALE GENOMIC DNA]</scope>
    <source>
        <strain evidence="2">CF27</strain>
    </source>
</reference>
<dbReference type="EMBL" id="LT841305">
    <property type="protein sequence ID" value="SMH66984.1"/>
    <property type="molecule type" value="Genomic_DNA"/>
</dbReference>
<reference evidence="5 7" key="4">
    <citation type="submission" date="2017-03" db="EMBL/GenBank/DDBJ databases">
        <authorList>
            <person name="Regsiter A."/>
            <person name="William W."/>
        </authorList>
    </citation>
    <scope>NUCLEOTIDE SEQUENCE [LARGE SCALE GENOMIC DNA]</scope>
    <source>
        <strain evidence="5">PRJEB5721</strain>
    </source>
</reference>
<evidence type="ECO:0000313" key="3">
    <source>
        <dbReference type="EMBL" id="OCB03687.1"/>
    </source>
</evidence>
<evidence type="ECO:0000313" key="5">
    <source>
        <dbReference type="EMBL" id="SMH66984.1"/>
    </source>
</evidence>
<sequence>MEAQAKKRHRRTSEERLADLEEKQRQTEMRLREQLAKFEQQKRSLQENPRARREREAQRRSLMDRISRLVPDWEPAQILAAVAEVRDRVGDNSHLLGELDNRGNALMQELKPRRGRRPRSAI</sequence>
<keyword evidence="7" id="KW-1185">Reference proteome</keyword>
<dbReference type="Proteomes" id="UP000093129">
    <property type="component" value="Unassembled WGS sequence"/>
</dbReference>
<dbReference type="EMBL" id="MASQ01000054">
    <property type="protein sequence ID" value="OCB03687.1"/>
    <property type="molecule type" value="Genomic_DNA"/>
</dbReference>
<evidence type="ECO:0000313" key="7">
    <source>
        <dbReference type="Proteomes" id="UP000193925"/>
    </source>
</evidence>
<organism evidence="2">
    <name type="scientific">Acidithiobacillus ferrivorans</name>
    <dbReference type="NCBI Taxonomy" id="160808"/>
    <lineage>
        <taxon>Bacteria</taxon>
        <taxon>Pseudomonadati</taxon>
        <taxon>Pseudomonadota</taxon>
        <taxon>Acidithiobacillia</taxon>
        <taxon>Acidithiobacillales</taxon>
        <taxon>Acidithiobacillaceae</taxon>
        <taxon>Acidithiobacillus</taxon>
    </lineage>
</organism>
<feature type="region of interest" description="Disordered" evidence="1">
    <location>
        <begin position="1"/>
        <end position="59"/>
    </location>
</feature>
<name>A0A060UPP0_9PROT</name>
<evidence type="ECO:0000256" key="1">
    <source>
        <dbReference type="SAM" id="MobiDB-lite"/>
    </source>
</evidence>
<dbReference type="EMBL" id="CCCS020000002">
    <property type="protein sequence ID" value="CDQ08783.1"/>
    <property type="molecule type" value="Genomic_DNA"/>
</dbReference>
<dbReference type="AlphaFoldDB" id="A0A060UPP0"/>
<evidence type="ECO:0000313" key="8">
    <source>
        <dbReference type="Proteomes" id="UP000595420"/>
    </source>
</evidence>
<feature type="compositionally biased region" description="Basic residues" evidence="1">
    <location>
        <begin position="1"/>
        <end position="11"/>
    </location>
</feature>
<dbReference type="RefSeq" id="WP_035190932.1">
    <property type="nucleotide sequence ID" value="NZ_CCCS020000002.1"/>
</dbReference>
<feature type="compositionally biased region" description="Basic residues" evidence="1">
    <location>
        <begin position="113"/>
        <end position="122"/>
    </location>
</feature>
<dbReference type="Proteomes" id="UP000595420">
    <property type="component" value="Chromosome"/>
</dbReference>
<dbReference type="Proteomes" id="UP000193925">
    <property type="component" value="Chromosome AFERRI"/>
</dbReference>
<reference evidence="2" key="1">
    <citation type="submission" date="2014-03" db="EMBL/GenBank/DDBJ databases">
        <authorList>
            <person name="Genoscope - CEA"/>
        </authorList>
    </citation>
    <scope>NUCLEOTIDE SEQUENCE [LARGE SCALE GENOMIC DNA]</scope>
    <source>
        <strain evidence="2">CF27</strain>
    </source>
</reference>
<evidence type="ECO:0000313" key="4">
    <source>
        <dbReference type="EMBL" id="QQD72448.1"/>
    </source>
</evidence>